<protein>
    <submittedName>
        <fullName evidence="1">Uncharacterized protein</fullName>
    </submittedName>
</protein>
<dbReference type="EMBL" id="CAADFK010000213">
    <property type="protein sequence ID" value="VFK20505.1"/>
    <property type="molecule type" value="Genomic_DNA"/>
</dbReference>
<evidence type="ECO:0000313" key="1">
    <source>
        <dbReference type="EMBL" id="VFK20505.1"/>
    </source>
</evidence>
<dbReference type="SUPFAM" id="SSF56801">
    <property type="entry name" value="Acetyl-CoA synthetase-like"/>
    <property type="match status" value="1"/>
</dbReference>
<proteinExistence type="predicted"/>
<dbReference type="AlphaFoldDB" id="A0A450WTX6"/>
<dbReference type="InterPro" id="IPR042099">
    <property type="entry name" value="ANL_N_sf"/>
</dbReference>
<accession>A0A450WTX6</accession>
<dbReference type="Gene3D" id="3.40.50.12780">
    <property type="entry name" value="N-terminal domain of ligase-like"/>
    <property type="match status" value="1"/>
</dbReference>
<name>A0A450WTX6_9GAMM</name>
<gene>
    <name evidence="1" type="ORF">BECKLPF1236B_GA0070989_12132</name>
</gene>
<reference evidence="1" key="1">
    <citation type="submission" date="2019-02" db="EMBL/GenBank/DDBJ databases">
        <authorList>
            <person name="Gruber-Vodicka R. H."/>
            <person name="Seah K. B. B."/>
        </authorList>
    </citation>
    <scope>NUCLEOTIDE SEQUENCE</scope>
    <source>
        <strain evidence="1">BECK_S313</strain>
    </source>
</reference>
<organism evidence="1">
    <name type="scientific">Candidatus Kentrum sp. LPFa</name>
    <dbReference type="NCBI Taxonomy" id="2126335"/>
    <lineage>
        <taxon>Bacteria</taxon>
        <taxon>Pseudomonadati</taxon>
        <taxon>Pseudomonadota</taxon>
        <taxon>Gammaproteobacteria</taxon>
        <taxon>Candidatus Kentrum</taxon>
    </lineage>
</organism>
<sequence length="55" mass="6350">MEHGGVSNTLADINWRCDVGANDRVLALSALYFDLSVYDRHLWIIGHGRRRRYCS</sequence>